<evidence type="ECO:0000313" key="2">
    <source>
        <dbReference type="Proteomes" id="UP000007879"/>
    </source>
</evidence>
<name>A0A1X7URL9_AMPQE</name>
<protein>
    <submittedName>
        <fullName evidence="1">Uncharacterized protein</fullName>
    </submittedName>
</protein>
<dbReference type="OrthoDB" id="2194416at2759"/>
<reference evidence="2" key="1">
    <citation type="journal article" date="2010" name="Nature">
        <title>The Amphimedon queenslandica genome and the evolution of animal complexity.</title>
        <authorList>
            <person name="Srivastava M."/>
            <person name="Simakov O."/>
            <person name="Chapman J."/>
            <person name="Fahey B."/>
            <person name="Gauthier M.E."/>
            <person name="Mitros T."/>
            <person name="Richards G.S."/>
            <person name="Conaco C."/>
            <person name="Dacre M."/>
            <person name="Hellsten U."/>
            <person name="Larroux C."/>
            <person name="Putnam N.H."/>
            <person name="Stanke M."/>
            <person name="Adamska M."/>
            <person name="Darling A."/>
            <person name="Degnan S.M."/>
            <person name="Oakley T.H."/>
            <person name="Plachetzki D.C."/>
            <person name="Zhai Y."/>
            <person name="Adamski M."/>
            <person name="Calcino A."/>
            <person name="Cummins S.F."/>
            <person name="Goodstein D.M."/>
            <person name="Harris C."/>
            <person name="Jackson D.J."/>
            <person name="Leys S.P."/>
            <person name="Shu S."/>
            <person name="Woodcroft B.J."/>
            <person name="Vervoort M."/>
            <person name="Kosik K.S."/>
            <person name="Manning G."/>
            <person name="Degnan B.M."/>
            <person name="Rokhsar D.S."/>
        </authorList>
    </citation>
    <scope>NUCLEOTIDE SEQUENCE [LARGE SCALE GENOMIC DNA]</scope>
</reference>
<reference evidence="1" key="2">
    <citation type="submission" date="2017-05" db="UniProtKB">
        <authorList>
            <consortium name="EnsemblMetazoa"/>
        </authorList>
    </citation>
    <scope>IDENTIFICATION</scope>
</reference>
<organism evidence="1">
    <name type="scientific">Amphimedon queenslandica</name>
    <name type="common">Sponge</name>
    <dbReference type="NCBI Taxonomy" id="400682"/>
    <lineage>
        <taxon>Eukaryota</taxon>
        <taxon>Metazoa</taxon>
        <taxon>Porifera</taxon>
        <taxon>Demospongiae</taxon>
        <taxon>Heteroscleromorpha</taxon>
        <taxon>Haplosclerida</taxon>
        <taxon>Niphatidae</taxon>
        <taxon>Amphimedon</taxon>
    </lineage>
</organism>
<sequence>MSSSGSLQRTRWTKAMNVAAMECYYLSNPVDNNGRSVRGYRKRMYESWKVRGGDLGISEQRLCDQVRAIRKNGWLSQVEIEKIRRKVTEDVGEESRNSVDRSVSVEESGSVSLEEEGLFIDVVDGPSEVKSLCEEIVKVHDELGDGSEKYKFAFKTVDRKKLSKETSRVNEALTYIRTNTISETNSLVYAVSVFIARKLGLKNQLVPNGDGRKKREQPCWKRRLEWQIIVLRRNISILDQKLKGALKNEWKYRDFVRRLGIKKKGVKAVMEELKQRLNAKAMKVKRYEQRIKQH</sequence>
<dbReference type="Proteomes" id="UP000007879">
    <property type="component" value="Unassembled WGS sequence"/>
</dbReference>
<evidence type="ECO:0000313" key="1">
    <source>
        <dbReference type="EnsemblMetazoa" id="Aqu2.1.30159_001"/>
    </source>
</evidence>
<dbReference type="EnsemblMetazoa" id="Aqu2.1.30159_001">
    <property type="protein sequence ID" value="Aqu2.1.30159_001"/>
    <property type="gene ID" value="Aqu2.1.30159"/>
</dbReference>
<accession>A0A1X7URL9</accession>
<dbReference type="InParanoid" id="A0A1X7URL9"/>
<dbReference type="eggNOG" id="ENOG502S8SY">
    <property type="taxonomic scope" value="Eukaryota"/>
</dbReference>
<keyword evidence="2" id="KW-1185">Reference proteome</keyword>
<dbReference type="EnsemblMetazoa" id="XM_011405970.1">
    <property type="protein sequence ID" value="XP_011404272.1"/>
    <property type="gene ID" value="LOC105312940"/>
</dbReference>
<gene>
    <name evidence="1" type="primary">105312940</name>
</gene>
<dbReference type="KEGG" id="aqu:105312940"/>
<dbReference type="AlphaFoldDB" id="A0A1X7URL9"/>
<proteinExistence type="predicted"/>